<accession>A0A0A1VTC0</accession>
<dbReference type="EMBL" id="BBPA01000033">
    <property type="protein sequence ID" value="GAL93062.1"/>
    <property type="molecule type" value="Genomic_DNA"/>
</dbReference>
<proteinExistence type="predicted"/>
<gene>
    <name evidence="1" type="ORF">N44_01749</name>
</gene>
<name>A0A0A1VTC0_MICAE</name>
<dbReference type="AlphaFoldDB" id="A0A0A1VTC0"/>
<organism evidence="1 2">
    <name type="scientific">Microcystis aeruginosa NIES-44</name>
    <dbReference type="NCBI Taxonomy" id="449439"/>
    <lineage>
        <taxon>Bacteria</taxon>
        <taxon>Bacillati</taxon>
        <taxon>Cyanobacteriota</taxon>
        <taxon>Cyanophyceae</taxon>
        <taxon>Oscillatoriophycideae</taxon>
        <taxon>Chroococcales</taxon>
        <taxon>Microcystaceae</taxon>
        <taxon>Microcystis</taxon>
    </lineage>
</organism>
<protein>
    <submittedName>
        <fullName evidence="1">Uncharacterized protein</fullName>
    </submittedName>
</protein>
<sequence>MLVIIGDLFTQSIKYLDYFLGCWRFVSYRQTVNSMITDNR</sequence>
<evidence type="ECO:0000313" key="1">
    <source>
        <dbReference type="EMBL" id="GAL93062.1"/>
    </source>
</evidence>
<dbReference type="Proteomes" id="UP000030321">
    <property type="component" value="Unassembled WGS sequence"/>
</dbReference>
<comment type="caution">
    <text evidence="1">The sequence shown here is derived from an EMBL/GenBank/DDBJ whole genome shotgun (WGS) entry which is preliminary data.</text>
</comment>
<evidence type="ECO:0000313" key="2">
    <source>
        <dbReference type="Proteomes" id="UP000030321"/>
    </source>
</evidence>
<reference evidence="2" key="1">
    <citation type="journal article" date="2015" name="Genome">
        <title>Whole Genome Sequence of the Non-Microcystin-Producing Microcystis aeruginosa Strain NIES-44.</title>
        <authorList>
            <person name="Okano K."/>
            <person name="Miyata N."/>
            <person name="Ozaki Y."/>
        </authorList>
    </citation>
    <scope>NUCLEOTIDE SEQUENCE [LARGE SCALE GENOMIC DNA]</scope>
    <source>
        <strain evidence="2">NIES-44</strain>
    </source>
</reference>